<evidence type="ECO:0000256" key="1">
    <source>
        <dbReference type="SAM" id="MobiDB-lite"/>
    </source>
</evidence>
<evidence type="ECO:0000313" key="2">
    <source>
        <dbReference type="EMBL" id="KAL2823334.1"/>
    </source>
</evidence>
<keyword evidence="3" id="KW-1185">Reference proteome</keyword>
<sequence>MFRKALFSKFVSEFSILAQEANIDSSLFKKDFNKALTYRLRSAALDDSHTAINEDRKRNKEGPTTASGNARTTKPAAPKATTSPATIDKTSTTPRTFAPLTDKDRIQYRAEGRCFYYREVGHMGKDCPKRLAKLAATTLSTLEHPQGATNTV</sequence>
<evidence type="ECO:0008006" key="4">
    <source>
        <dbReference type="Google" id="ProtNLM"/>
    </source>
</evidence>
<feature type="compositionally biased region" description="Basic and acidic residues" evidence="1">
    <location>
        <begin position="48"/>
        <end position="61"/>
    </location>
</feature>
<evidence type="ECO:0000313" key="3">
    <source>
        <dbReference type="Proteomes" id="UP001610335"/>
    </source>
</evidence>
<comment type="caution">
    <text evidence="2">The sequence shown here is derived from an EMBL/GenBank/DDBJ whole genome shotgun (WGS) entry which is preliminary data.</text>
</comment>
<accession>A0ABR4I7T9</accession>
<proteinExistence type="predicted"/>
<dbReference type="EMBL" id="JBFXLS010000053">
    <property type="protein sequence ID" value="KAL2823334.1"/>
    <property type="molecule type" value="Genomic_DNA"/>
</dbReference>
<protein>
    <recommendedName>
        <fullName evidence="4">CCHC-type domain-containing protein</fullName>
    </recommendedName>
</protein>
<gene>
    <name evidence="2" type="ORF">BDW59DRAFT_163301</name>
</gene>
<dbReference type="Gene3D" id="4.10.60.10">
    <property type="entry name" value="Zinc finger, CCHC-type"/>
    <property type="match status" value="1"/>
</dbReference>
<name>A0ABR4I7T9_9EURO</name>
<dbReference type="InterPro" id="IPR036875">
    <property type="entry name" value="Znf_CCHC_sf"/>
</dbReference>
<dbReference type="SUPFAM" id="SSF57756">
    <property type="entry name" value="Retrovirus zinc finger-like domains"/>
    <property type="match status" value="1"/>
</dbReference>
<dbReference type="Proteomes" id="UP001610335">
    <property type="component" value="Unassembled WGS sequence"/>
</dbReference>
<reference evidence="2 3" key="1">
    <citation type="submission" date="2024-07" db="EMBL/GenBank/DDBJ databases">
        <title>Section-level genome sequencing and comparative genomics of Aspergillus sections Usti and Cavernicolus.</title>
        <authorList>
            <consortium name="Lawrence Berkeley National Laboratory"/>
            <person name="Nybo J.L."/>
            <person name="Vesth T.C."/>
            <person name="Theobald S."/>
            <person name="Frisvad J.C."/>
            <person name="Larsen T.O."/>
            <person name="Kjaerboelling I."/>
            <person name="Rothschild-Mancinelli K."/>
            <person name="Lyhne E.K."/>
            <person name="Kogle M.E."/>
            <person name="Barry K."/>
            <person name="Clum A."/>
            <person name="Na H."/>
            <person name="Ledsgaard L."/>
            <person name="Lin J."/>
            <person name="Lipzen A."/>
            <person name="Kuo A."/>
            <person name="Riley R."/>
            <person name="Mondo S."/>
            <person name="LaButti K."/>
            <person name="Haridas S."/>
            <person name="Pangalinan J."/>
            <person name="Salamov A.A."/>
            <person name="Simmons B.A."/>
            <person name="Magnuson J.K."/>
            <person name="Chen J."/>
            <person name="Drula E."/>
            <person name="Henrissat B."/>
            <person name="Wiebenga A."/>
            <person name="Lubbers R.J."/>
            <person name="Gomes A.C."/>
            <person name="Makela M.R."/>
            <person name="Stajich J."/>
            <person name="Grigoriev I.V."/>
            <person name="Mortensen U.H."/>
            <person name="De vries R.P."/>
            <person name="Baker S.E."/>
            <person name="Andersen M.R."/>
        </authorList>
    </citation>
    <scope>NUCLEOTIDE SEQUENCE [LARGE SCALE GENOMIC DNA]</scope>
    <source>
        <strain evidence="2 3">CBS 600.67</strain>
    </source>
</reference>
<feature type="compositionally biased region" description="Low complexity" evidence="1">
    <location>
        <begin position="70"/>
        <end position="86"/>
    </location>
</feature>
<organism evidence="2 3">
    <name type="scientific">Aspergillus cavernicola</name>
    <dbReference type="NCBI Taxonomy" id="176166"/>
    <lineage>
        <taxon>Eukaryota</taxon>
        <taxon>Fungi</taxon>
        <taxon>Dikarya</taxon>
        <taxon>Ascomycota</taxon>
        <taxon>Pezizomycotina</taxon>
        <taxon>Eurotiomycetes</taxon>
        <taxon>Eurotiomycetidae</taxon>
        <taxon>Eurotiales</taxon>
        <taxon>Aspergillaceae</taxon>
        <taxon>Aspergillus</taxon>
        <taxon>Aspergillus subgen. Nidulantes</taxon>
    </lineage>
</organism>
<feature type="region of interest" description="Disordered" evidence="1">
    <location>
        <begin position="48"/>
        <end position="97"/>
    </location>
</feature>